<dbReference type="Proteomes" id="UP000887565">
    <property type="component" value="Unplaced"/>
</dbReference>
<proteinExistence type="predicted"/>
<name>A0A915KGF5_ROMCU</name>
<keyword evidence="1" id="KW-1185">Reference proteome</keyword>
<dbReference type="AlphaFoldDB" id="A0A915KGF5"/>
<protein>
    <submittedName>
        <fullName evidence="2">Uncharacterized protein</fullName>
    </submittedName>
</protein>
<sequence length="64" mass="6933">MPEIMKNPKVLALTILALEVGVKFEGQVDAIVPPMMPAVLPNCTGCLDKRMTTTSPLNLIIVQK</sequence>
<evidence type="ECO:0000313" key="1">
    <source>
        <dbReference type="Proteomes" id="UP000887565"/>
    </source>
</evidence>
<reference evidence="2" key="1">
    <citation type="submission" date="2022-11" db="UniProtKB">
        <authorList>
            <consortium name="WormBaseParasite"/>
        </authorList>
    </citation>
    <scope>IDENTIFICATION</scope>
</reference>
<evidence type="ECO:0000313" key="2">
    <source>
        <dbReference type="WBParaSite" id="nRc.2.0.1.t37056-RA"/>
    </source>
</evidence>
<accession>A0A915KGF5</accession>
<dbReference type="WBParaSite" id="nRc.2.0.1.t37056-RA">
    <property type="protein sequence ID" value="nRc.2.0.1.t37056-RA"/>
    <property type="gene ID" value="nRc.2.0.1.g37056"/>
</dbReference>
<organism evidence="1 2">
    <name type="scientific">Romanomermis culicivorax</name>
    <name type="common">Nematode worm</name>
    <dbReference type="NCBI Taxonomy" id="13658"/>
    <lineage>
        <taxon>Eukaryota</taxon>
        <taxon>Metazoa</taxon>
        <taxon>Ecdysozoa</taxon>
        <taxon>Nematoda</taxon>
        <taxon>Enoplea</taxon>
        <taxon>Dorylaimia</taxon>
        <taxon>Mermithida</taxon>
        <taxon>Mermithoidea</taxon>
        <taxon>Mermithidae</taxon>
        <taxon>Romanomermis</taxon>
    </lineage>
</organism>